<evidence type="ECO:0000313" key="3">
    <source>
        <dbReference type="Proteomes" id="UP000053105"/>
    </source>
</evidence>
<accession>A0A0M9A5W9</accession>
<evidence type="ECO:0000313" key="2">
    <source>
        <dbReference type="EMBL" id="KOX77875.1"/>
    </source>
</evidence>
<feature type="region of interest" description="Disordered" evidence="1">
    <location>
        <begin position="156"/>
        <end position="184"/>
    </location>
</feature>
<feature type="compositionally biased region" description="Polar residues" evidence="1">
    <location>
        <begin position="161"/>
        <end position="175"/>
    </location>
</feature>
<sequence>MAGEPTEHVKHVNICADDESKEEFVDNSFKTNFFDTPIIAIKLVFLVVSFLQENPRNCESDVIPTSSKGKESDELLYTVRSLVMVREPVASARVYLSSREFLHFRSYTRNDKPLYYASPETLAFINLFGTVKGNVHRNVLKEMYLIFVCDPRRSIPEQSKPAPSTSPHTHVNQPGNLAASSGGGGGGGAPCVGIMKFQKKGRGSRGSVDTHIGDNSHKLYKFAIVSSGGRSLRSEAKRGFSKNFAKRLKHLPQKASPFTRLSACVKIRSVTVAIEIPKQLTQEYQNRSVPNNATPLANHVTQVNQSKLHFEFLSKQRPILILNRNVDTCKKTEFKLLNDFSGDDSSGATLMQRKLAIEYTRNLNGKRGFDATCFGSVEFILNGKWSNLSGACNNTKKLKLNENNNAEFVKHVPAVSRPRIPQIRVSNTRLAQTASGCAPSVDVLPIFDVKQQSVRNPARMGANQPSRFSYNKRLGFEGLQVNAQRRRAGKSLFARERKYVNREAYRASRKPLAGAQRYLFQIERKGEPQQLFIINSKAYCNIDTITDTIATTATVNLRRSRQSNDNDDDDEDDDEDDVVELRARLSWWQDMRHLCCNLARLNPGGSNNCCQPKNRINDKVLVIHGQSRDPQRGSAKSLHRRIEREEKIEGSFLAAGANHLERVTYRRVGWDNSRFDNSRTAHNELAVRNFGNCEVTTPVALKYKGLPSDFGSIDVINISMEKISPVPTGDAFIRHTISVVQLLIHDPLVTTLLIVGIKTTLIIVNTN</sequence>
<keyword evidence="3" id="KW-1185">Reference proteome</keyword>
<protein>
    <submittedName>
        <fullName evidence="2">Uncharacterized protein</fullName>
    </submittedName>
</protein>
<proteinExistence type="predicted"/>
<dbReference type="Proteomes" id="UP000053105">
    <property type="component" value="Unassembled WGS sequence"/>
</dbReference>
<organism evidence="2 3">
    <name type="scientific">Melipona quadrifasciata</name>
    <dbReference type="NCBI Taxonomy" id="166423"/>
    <lineage>
        <taxon>Eukaryota</taxon>
        <taxon>Metazoa</taxon>
        <taxon>Ecdysozoa</taxon>
        <taxon>Arthropoda</taxon>
        <taxon>Hexapoda</taxon>
        <taxon>Insecta</taxon>
        <taxon>Pterygota</taxon>
        <taxon>Neoptera</taxon>
        <taxon>Endopterygota</taxon>
        <taxon>Hymenoptera</taxon>
        <taxon>Apocrita</taxon>
        <taxon>Aculeata</taxon>
        <taxon>Apoidea</taxon>
        <taxon>Anthophila</taxon>
        <taxon>Apidae</taxon>
        <taxon>Melipona</taxon>
    </lineage>
</organism>
<evidence type="ECO:0000256" key="1">
    <source>
        <dbReference type="SAM" id="MobiDB-lite"/>
    </source>
</evidence>
<gene>
    <name evidence="2" type="ORF">WN51_05761</name>
</gene>
<reference evidence="2 3" key="1">
    <citation type="submission" date="2015-07" db="EMBL/GenBank/DDBJ databases">
        <title>The genome of Melipona quadrifasciata.</title>
        <authorList>
            <person name="Pan H."/>
            <person name="Kapheim K."/>
        </authorList>
    </citation>
    <scope>NUCLEOTIDE SEQUENCE [LARGE SCALE GENOMIC DNA]</scope>
    <source>
        <strain evidence="2">0111107301</strain>
        <tissue evidence="2">Whole body</tissue>
    </source>
</reference>
<dbReference type="AlphaFoldDB" id="A0A0M9A5W9"/>
<name>A0A0M9A5W9_9HYME</name>
<dbReference type="EMBL" id="KQ435727">
    <property type="protein sequence ID" value="KOX77875.1"/>
    <property type="molecule type" value="Genomic_DNA"/>
</dbReference>